<dbReference type="PANTHER" id="PTHR10183:SF268">
    <property type="entry name" value="CALPAIN-2 CATALYTIC SUBUNIT"/>
    <property type="match status" value="1"/>
</dbReference>
<evidence type="ECO:0000256" key="1">
    <source>
        <dbReference type="ARBA" id="ARBA00001223"/>
    </source>
</evidence>
<evidence type="ECO:0000256" key="10">
    <source>
        <dbReference type="ARBA" id="ARBA00022670"/>
    </source>
</evidence>
<feature type="active site" evidence="21 22">
    <location>
        <position position="92"/>
    </location>
</feature>
<evidence type="ECO:0000256" key="13">
    <source>
        <dbReference type="ARBA" id="ARBA00022801"/>
    </source>
</evidence>
<comment type="catalytic activity">
    <reaction evidence="1">
        <text>Broad endopeptidase specificity.</text>
        <dbReference type="EC" id="3.4.22.53"/>
    </reaction>
</comment>
<sequence>MSGIAAKLQQNRARAAGVGTNAQAVKFLNQDYEALKRECLESGRLFQDDTFEANVSALGFKELGPNSSKVRGVEWLRPKVGDITISGFSGDCWLLAAIASLTLNQDVFARVVPSGQSFDGDYAGIFHFQFWQFGEWVDVVIDDRLPTRKRELLFVHSAEGSEFWSALLEKAYAKLNGCYEALSGGSTIEGFEDFTGGIAEVHELAKAGPNLFKTIQKALSWGSLLGCSIDITDSADSEAITSQKLVKGHAYSVTGVDEVEYRGNLTKLIRIRNPWGQVEWTGAWSDGSSEWRQISDSDREKLNCKAEDGEFWMSFSDFLQNYSRVEICNLTPDALSDDSINKWALSNFDGNWRKGTTAGGCRNYPNSFWMNPQFLIKLEEQDDDPTDNEVGCSFVVGLIQKNRRKMRKVGEDMHTIGFAIYEFVGQRNVHLDRNFFQRHASAARSETFINLREVCSRFCLPPGEYLIVPSTFEPNKDGDFCVRVFSEKQINVNEGDIDSRFKSLFGQLAGADAEISVFELQNILNKVITKRKDIQTDGFSLDTCRNMVNLLDKDGSGKLGLAEFKILWTKLEIYLDVFSKNDKDRSGTMSSMEMREALGKAGFSLNNTLHQIMVSRYSDSNLTIDFDNFVACIVRLESMFKTFKMLDKDKNGTIELNFFEYFIWLQIAMDSINTK</sequence>
<evidence type="ECO:0000259" key="23">
    <source>
        <dbReference type="PROSITE" id="PS50203"/>
    </source>
</evidence>
<feature type="domain" description="Calpain catalytic" evidence="23">
    <location>
        <begin position="45"/>
        <end position="331"/>
    </location>
</feature>
<dbReference type="GO" id="GO:0006508">
    <property type="term" value="P:proteolysis"/>
    <property type="evidence" value="ECO:0007669"/>
    <property type="project" value="UniProtKB-KW"/>
</dbReference>
<evidence type="ECO:0000256" key="3">
    <source>
        <dbReference type="ARBA" id="ARBA00004236"/>
    </source>
</evidence>
<dbReference type="GO" id="GO:0005886">
    <property type="term" value="C:plasma membrane"/>
    <property type="evidence" value="ECO:0007669"/>
    <property type="project" value="UniProtKB-SubCell"/>
</dbReference>
<evidence type="ECO:0000256" key="2">
    <source>
        <dbReference type="ARBA" id="ARBA00001913"/>
    </source>
</evidence>
<dbReference type="SUPFAM" id="SSF49758">
    <property type="entry name" value="Calpain large subunit, middle domain (domain III)"/>
    <property type="match status" value="1"/>
</dbReference>
<protein>
    <recommendedName>
        <fullName evidence="7">Calpain-2 catalytic subunit</fullName>
        <ecNumber evidence="6">3.4.22.53</ecNumber>
    </recommendedName>
    <alternativeName>
        <fullName evidence="18">Calcium-activated neutral proteinase 2</fullName>
    </alternativeName>
    <alternativeName>
        <fullName evidence="19">Calpain M-type</fullName>
    </alternativeName>
    <alternativeName>
        <fullName evidence="20">Calpain-2 large subunit</fullName>
    </alternativeName>
    <alternativeName>
        <fullName evidence="17">Millimolar-calpain</fullName>
    </alternativeName>
</protein>
<keyword evidence="11" id="KW-0479">Metal-binding</keyword>
<feature type="domain" description="EF-hand" evidence="24">
    <location>
        <begin position="634"/>
        <end position="671"/>
    </location>
</feature>
<dbReference type="InterPro" id="IPR011992">
    <property type="entry name" value="EF-hand-dom_pair"/>
</dbReference>
<dbReference type="Gene3D" id="3.90.70.10">
    <property type="entry name" value="Cysteine proteinases"/>
    <property type="match status" value="1"/>
</dbReference>
<evidence type="ECO:0000256" key="7">
    <source>
        <dbReference type="ARBA" id="ARBA00014052"/>
    </source>
</evidence>
<proteinExistence type="inferred from homology"/>
<dbReference type="InterPro" id="IPR022684">
    <property type="entry name" value="Calpain_cysteine_protease"/>
</dbReference>
<dbReference type="FunFam" id="3.90.70.10:FF:000001">
    <property type="entry name" value="Calpain-1 catalytic subunit"/>
    <property type="match status" value="1"/>
</dbReference>
<dbReference type="InterPro" id="IPR022682">
    <property type="entry name" value="Calpain_domain_III"/>
</dbReference>
<dbReference type="AlphaFoldDB" id="A0A8C2GC77"/>
<evidence type="ECO:0000256" key="8">
    <source>
        <dbReference type="ARBA" id="ARBA00022475"/>
    </source>
</evidence>
<accession>A0A8C2GC77</accession>
<evidence type="ECO:0000256" key="22">
    <source>
        <dbReference type="PROSITE-ProRule" id="PRU00239"/>
    </source>
</evidence>
<organism evidence="25 26">
    <name type="scientific">Cyprinus carpio</name>
    <name type="common">Common carp</name>
    <dbReference type="NCBI Taxonomy" id="7962"/>
    <lineage>
        <taxon>Eukaryota</taxon>
        <taxon>Metazoa</taxon>
        <taxon>Chordata</taxon>
        <taxon>Craniata</taxon>
        <taxon>Vertebrata</taxon>
        <taxon>Euteleostomi</taxon>
        <taxon>Actinopterygii</taxon>
        <taxon>Neopterygii</taxon>
        <taxon>Teleostei</taxon>
        <taxon>Ostariophysi</taxon>
        <taxon>Cypriniformes</taxon>
        <taxon>Cyprinidae</taxon>
        <taxon>Cyprininae</taxon>
        <taxon>Cyprinus</taxon>
    </lineage>
</organism>
<keyword evidence="10 22" id="KW-0645">Protease</keyword>
<dbReference type="GO" id="GO:0005737">
    <property type="term" value="C:cytoplasm"/>
    <property type="evidence" value="ECO:0007669"/>
    <property type="project" value="UniProtKB-SubCell"/>
</dbReference>
<dbReference type="Proteomes" id="UP000694701">
    <property type="component" value="Unplaced"/>
</dbReference>
<evidence type="ECO:0000313" key="26">
    <source>
        <dbReference type="Proteomes" id="UP000694701"/>
    </source>
</evidence>
<comment type="cofactor">
    <cofactor evidence="2">
        <name>Ca(2+)</name>
        <dbReference type="ChEBI" id="CHEBI:29108"/>
    </cofactor>
</comment>
<dbReference type="SMART" id="SM00054">
    <property type="entry name" value="EFh"/>
    <property type="match status" value="3"/>
</dbReference>
<evidence type="ECO:0000259" key="24">
    <source>
        <dbReference type="PROSITE" id="PS50222"/>
    </source>
</evidence>
<dbReference type="CDD" id="cd00044">
    <property type="entry name" value="CysPc"/>
    <property type="match status" value="1"/>
</dbReference>
<dbReference type="InterPro" id="IPR036213">
    <property type="entry name" value="Calpain_III_sf"/>
</dbReference>
<dbReference type="CDD" id="cd00214">
    <property type="entry name" value="Calpain_III"/>
    <property type="match status" value="1"/>
</dbReference>
<dbReference type="InterPro" id="IPR038765">
    <property type="entry name" value="Papain-like_cys_pep_sf"/>
</dbReference>
<keyword evidence="9" id="KW-0963">Cytoplasm</keyword>
<dbReference type="InterPro" id="IPR033883">
    <property type="entry name" value="C2_III"/>
</dbReference>
<dbReference type="InterPro" id="IPR018247">
    <property type="entry name" value="EF_Hand_1_Ca_BS"/>
</dbReference>
<dbReference type="PROSITE" id="PS50222">
    <property type="entry name" value="EF_HAND_2"/>
    <property type="match status" value="3"/>
</dbReference>
<dbReference type="InterPro" id="IPR002048">
    <property type="entry name" value="EF_hand_dom"/>
</dbReference>
<keyword evidence="8" id="KW-1003">Cell membrane</keyword>
<evidence type="ECO:0000256" key="20">
    <source>
        <dbReference type="ARBA" id="ARBA00032544"/>
    </source>
</evidence>
<dbReference type="Ensembl" id="ENSCCRT00020074106.1">
    <property type="protein sequence ID" value="ENSCCRP00020067372.1"/>
    <property type="gene ID" value="ENSCCRG00020031091.1"/>
</dbReference>
<dbReference type="SUPFAM" id="SSF54001">
    <property type="entry name" value="Cysteine proteinases"/>
    <property type="match status" value="1"/>
</dbReference>
<dbReference type="PRINTS" id="PR00704">
    <property type="entry name" value="CALPAIN"/>
</dbReference>
<reference evidence="25" key="1">
    <citation type="submission" date="2025-08" db="UniProtKB">
        <authorList>
            <consortium name="Ensembl"/>
        </authorList>
    </citation>
    <scope>IDENTIFICATION</scope>
</reference>
<evidence type="ECO:0000256" key="12">
    <source>
        <dbReference type="ARBA" id="ARBA00022737"/>
    </source>
</evidence>
<dbReference type="SMART" id="SM00720">
    <property type="entry name" value="calpain_III"/>
    <property type="match status" value="1"/>
</dbReference>
<dbReference type="Pfam" id="PF01067">
    <property type="entry name" value="Calpain_III"/>
    <property type="match status" value="1"/>
</dbReference>
<dbReference type="GO" id="GO:0004198">
    <property type="term" value="F:calcium-dependent cysteine-type endopeptidase activity"/>
    <property type="evidence" value="ECO:0007669"/>
    <property type="project" value="UniProtKB-EC"/>
</dbReference>
<evidence type="ECO:0000256" key="9">
    <source>
        <dbReference type="ARBA" id="ARBA00022490"/>
    </source>
</evidence>
<evidence type="ECO:0000256" key="5">
    <source>
        <dbReference type="ARBA" id="ARBA00007623"/>
    </source>
</evidence>
<dbReference type="SUPFAM" id="SSF47473">
    <property type="entry name" value="EF-hand"/>
    <property type="match status" value="1"/>
</dbReference>
<dbReference type="Gene3D" id="2.60.120.380">
    <property type="match status" value="1"/>
</dbReference>
<feature type="active site" evidence="21 22">
    <location>
        <position position="249"/>
    </location>
</feature>
<evidence type="ECO:0000256" key="6">
    <source>
        <dbReference type="ARBA" id="ARBA00012481"/>
    </source>
</evidence>
<keyword evidence="12" id="KW-0677">Repeat</keyword>
<evidence type="ECO:0000256" key="17">
    <source>
        <dbReference type="ARBA" id="ARBA00030109"/>
    </source>
</evidence>
<keyword evidence="13 22" id="KW-0378">Hydrolase</keyword>
<evidence type="ECO:0000256" key="14">
    <source>
        <dbReference type="ARBA" id="ARBA00022807"/>
    </source>
</evidence>
<dbReference type="SMART" id="SM00230">
    <property type="entry name" value="CysPc"/>
    <property type="match status" value="1"/>
</dbReference>
<dbReference type="EC" id="3.4.22.53" evidence="6"/>
<keyword evidence="15" id="KW-0106">Calcium</keyword>
<dbReference type="FunFam" id="2.60.120.380:FF:000001">
    <property type="entry name" value="Calpain-1 catalytic subunit"/>
    <property type="match status" value="1"/>
</dbReference>
<dbReference type="InterPro" id="IPR001300">
    <property type="entry name" value="Peptidase_C2_calpain_cat"/>
</dbReference>
<dbReference type="GO" id="GO:0005509">
    <property type="term" value="F:calcium ion binding"/>
    <property type="evidence" value="ECO:0007669"/>
    <property type="project" value="InterPro"/>
</dbReference>
<keyword evidence="16" id="KW-0472">Membrane</keyword>
<dbReference type="Gene3D" id="1.10.238.10">
    <property type="entry name" value="EF-hand"/>
    <property type="match status" value="1"/>
</dbReference>
<comment type="similarity">
    <text evidence="5">Belongs to the peptidase C2 family.</text>
</comment>
<evidence type="ECO:0000256" key="19">
    <source>
        <dbReference type="ARBA" id="ARBA00032449"/>
    </source>
</evidence>
<keyword evidence="14 22" id="KW-0788">Thiol protease</keyword>
<name>A0A8C2GC77_CYPCA</name>
<evidence type="ECO:0000256" key="15">
    <source>
        <dbReference type="ARBA" id="ARBA00022837"/>
    </source>
</evidence>
<dbReference type="PROSITE" id="PS50203">
    <property type="entry name" value="CALPAIN_CAT"/>
    <property type="match status" value="1"/>
</dbReference>
<dbReference type="Pfam" id="PF00648">
    <property type="entry name" value="Peptidase_C2"/>
    <property type="match status" value="1"/>
</dbReference>
<dbReference type="FunFam" id="1.10.238.10:FF:000099">
    <property type="entry name" value="calpain-2 catalytic subunit"/>
    <property type="match status" value="1"/>
</dbReference>
<evidence type="ECO:0000256" key="16">
    <source>
        <dbReference type="ARBA" id="ARBA00023136"/>
    </source>
</evidence>
<evidence type="ECO:0000256" key="21">
    <source>
        <dbReference type="PIRSR" id="PIRSR622684-1"/>
    </source>
</evidence>
<comment type="subcellular location">
    <subcellularLocation>
        <location evidence="3">Cell membrane</location>
    </subcellularLocation>
    <subcellularLocation>
        <location evidence="4">Cytoplasm</location>
    </subcellularLocation>
</comment>
<evidence type="ECO:0000256" key="4">
    <source>
        <dbReference type="ARBA" id="ARBA00004496"/>
    </source>
</evidence>
<dbReference type="InterPro" id="IPR022683">
    <property type="entry name" value="Calpain_III"/>
</dbReference>
<dbReference type="Pfam" id="PF13833">
    <property type="entry name" value="EF-hand_8"/>
    <property type="match status" value="1"/>
</dbReference>
<evidence type="ECO:0000256" key="11">
    <source>
        <dbReference type="ARBA" id="ARBA00022723"/>
    </source>
</evidence>
<evidence type="ECO:0000313" key="25">
    <source>
        <dbReference type="Ensembl" id="ENSCCRP00020067372.1"/>
    </source>
</evidence>
<feature type="domain" description="EF-hand" evidence="24">
    <location>
        <begin position="576"/>
        <end position="604"/>
    </location>
</feature>
<feature type="domain" description="EF-hand" evidence="24">
    <location>
        <begin position="539"/>
        <end position="574"/>
    </location>
</feature>
<dbReference type="PROSITE" id="PS00018">
    <property type="entry name" value="EF_HAND_1"/>
    <property type="match status" value="2"/>
</dbReference>
<feature type="active site" evidence="21 22">
    <location>
        <position position="273"/>
    </location>
</feature>
<dbReference type="PANTHER" id="PTHR10183">
    <property type="entry name" value="CALPAIN"/>
    <property type="match status" value="1"/>
</dbReference>
<evidence type="ECO:0000256" key="18">
    <source>
        <dbReference type="ARBA" id="ARBA00031308"/>
    </source>
</evidence>